<evidence type="ECO:0000313" key="4">
    <source>
        <dbReference type="EMBL" id="CAL4131232.1"/>
    </source>
</evidence>
<accession>A0AAV2RNZ2</accession>
<dbReference type="InterPro" id="IPR032675">
    <property type="entry name" value="LRR_dom_sf"/>
</dbReference>
<dbReference type="Gene3D" id="3.80.10.10">
    <property type="entry name" value="Ribonuclease Inhibitor"/>
    <property type="match status" value="1"/>
</dbReference>
<organism evidence="4 5">
    <name type="scientific">Meganyctiphanes norvegica</name>
    <name type="common">Northern krill</name>
    <name type="synonym">Thysanopoda norvegica</name>
    <dbReference type="NCBI Taxonomy" id="48144"/>
    <lineage>
        <taxon>Eukaryota</taxon>
        <taxon>Metazoa</taxon>
        <taxon>Ecdysozoa</taxon>
        <taxon>Arthropoda</taxon>
        <taxon>Crustacea</taxon>
        <taxon>Multicrustacea</taxon>
        <taxon>Malacostraca</taxon>
        <taxon>Eumalacostraca</taxon>
        <taxon>Eucarida</taxon>
        <taxon>Euphausiacea</taxon>
        <taxon>Euphausiidae</taxon>
        <taxon>Meganyctiphanes</taxon>
    </lineage>
</organism>
<gene>
    <name evidence="4" type="ORF">MNOR_LOCUS26716</name>
</gene>
<proteinExistence type="predicted"/>
<evidence type="ECO:0000256" key="1">
    <source>
        <dbReference type="ARBA" id="ARBA00022614"/>
    </source>
</evidence>
<dbReference type="SMART" id="SM00369">
    <property type="entry name" value="LRR_TYP"/>
    <property type="match status" value="6"/>
</dbReference>
<evidence type="ECO:0000256" key="2">
    <source>
        <dbReference type="ARBA" id="ARBA00022737"/>
    </source>
</evidence>
<keyword evidence="5" id="KW-1185">Reference proteome</keyword>
<evidence type="ECO:0000313" key="5">
    <source>
        <dbReference type="Proteomes" id="UP001497623"/>
    </source>
</evidence>
<dbReference type="PROSITE" id="PS51450">
    <property type="entry name" value="LRR"/>
    <property type="match status" value="3"/>
</dbReference>
<keyword evidence="3" id="KW-0732">Signal</keyword>
<dbReference type="Proteomes" id="UP001497623">
    <property type="component" value="Unassembled WGS sequence"/>
</dbReference>
<dbReference type="InterPro" id="IPR001611">
    <property type="entry name" value="Leu-rich_rpt"/>
</dbReference>
<dbReference type="PANTHER" id="PTHR24366">
    <property type="entry name" value="IG(IMMUNOGLOBULIN) AND LRR(LEUCINE RICH REPEAT) DOMAINS"/>
    <property type="match status" value="1"/>
</dbReference>
<dbReference type="AlphaFoldDB" id="A0AAV2RNZ2"/>
<comment type="caution">
    <text evidence="4">The sequence shown here is derived from an EMBL/GenBank/DDBJ whole genome shotgun (WGS) entry which is preliminary data.</text>
</comment>
<keyword evidence="1" id="KW-0433">Leucine-rich repeat</keyword>
<sequence length="351" mass="39706">MEYPVFIILLLLHFITCGNSKEDSLSMKGMTTTDNPTICPDESDIKPCTCIVDITNSLILDCSKVADEDELTQVFKSYFPQPNFKTFLMRENKKVKHLTSNIFGDVSFKVISMQKGGLKHVSYHTFNNSFETLEYLDLSSNHLADIPWFGLHNYTSLNGLHLASNNITSVPSFYCKTLSEIYLGNNSLTGLQTDVFQHLKHLEHFEMDLAGLTDIVQGTFADMSHLFSIHLFYNDLTHVPEGTFATSSKKLQYIYLSYNKITTVEPDAFPALPLLEVWLRDNQLVDVEEVVWRPLLEAGGFLRVKGNPLLCGCDVAWLVRNQTLMSMVDDAACENSDSSLYSLDPEDYKDC</sequence>
<dbReference type="InterPro" id="IPR003591">
    <property type="entry name" value="Leu-rich_rpt_typical-subtyp"/>
</dbReference>
<feature type="chain" id="PRO_5044022142" evidence="3">
    <location>
        <begin position="21"/>
        <end position="351"/>
    </location>
</feature>
<dbReference type="Pfam" id="PF00560">
    <property type="entry name" value="LRR_1"/>
    <property type="match status" value="2"/>
</dbReference>
<evidence type="ECO:0000256" key="3">
    <source>
        <dbReference type="SAM" id="SignalP"/>
    </source>
</evidence>
<name>A0AAV2RNZ2_MEGNR</name>
<keyword evidence="2" id="KW-0677">Repeat</keyword>
<dbReference type="SUPFAM" id="SSF52058">
    <property type="entry name" value="L domain-like"/>
    <property type="match status" value="1"/>
</dbReference>
<reference evidence="4 5" key="1">
    <citation type="submission" date="2024-05" db="EMBL/GenBank/DDBJ databases">
        <authorList>
            <person name="Wallberg A."/>
        </authorList>
    </citation>
    <scope>NUCLEOTIDE SEQUENCE [LARGE SCALE GENOMIC DNA]</scope>
</reference>
<dbReference type="EMBL" id="CAXKWB010027060">
    <property type="protein sequence ID" value="CAL4131232.1"/>
    <property type="molecule type" value="Genomic_DNA"/>
</dbReference>
<protein>
    <submittedName>
        <fullName evidence="4">Uncharacterized protein</fullName>
    </submittedName>
</protein>
<dbReference type="Pfam" id="PF13855">
    <property type="entry name" value="LRR_8"/>
    <property type="match status" value="1"/>
</dbReference>
<dbReference type="PANTHER" id="PTHR24366:SF96">
    <property type="entry name" value="LEUCINE RICH REPEAT CONTAINING 53"/>
    <property type="match status" value="1"/>
</dbReference>
<feature type="signal peptide" evidence="3">
    <location>
        <begin position="1"/>
        <end position="20"/>
    </location>
</feature>